<evidence type="ECO:0000256" key="3">
    <source>
        <dbReference type="ARBA" id="ARBA00022692"/>
    </source>
</evidence>
<feature type="transmembrane region" description="Helical" evidence="6">
    <location>
        <begin position="438"/>
        <end position="461"/>
    </location>
</feature>
<evidence type="ECO:0000256" key="4">
    <source>
        <dbReference type="ARBA" id="ARBA00022989"/>
    </source>
</evidence>
<reference evidence="8 11" key="2">
    <citation type="journal article" date="2012" name="J. Bacteriol.">
        <title>Complete Genome Sequence of Helicobacter cinaedi Type Strain ATCC BAA-847.</title>
        <authorList>
            <person name="Miyoshi-Akiyama T."/>
            <person name="Takeshita N."/>
            <person name="Ohmagari N."/>
            <person name="Kirikae T."/>
        </authorList>
    </citation>
    <scope>NUCLEOTIDE SEQUENCE [LARGE SCALE GENOMIC DNA]</scope>
    <source>
        <strain evidence="8 11">ATCC BAA-847</strain>
    </source>
</reference>
<feature type="transmembrane region" description="Helical" evidence="6">
    <location>
        <begin position="127"/>
        <end position="160"/>
    </location>
</feature>
<reference evidence="9" key="1">
    <citation type="submission" date="2008-08" db="EMBL/GenBank/DDBJ databases">
        <title>Annotation of Helicobacter cinaedi strain CCUG 18818.</title>
        <authorList>
            <consortium name="The Broad Institute Genome Sequencing Platform"/>
            <person name="Fox J.G."/>
            <person name="Shen Z."/>
            <person name="Charoenlap N."/>
            <person name="Schauer D.B."/>
            <person name="Ward D."/>
            <person name="Mehta T."/>
            <person name="Young S."/>
            <person name="Jaffe D."/>
            <person name="Gnerre S."/>
            <person name="Berlin A."/>
            <person name="Heiman D."/>
            <person name="Hepburn T."/>
            <person name="Shea T."/>
            <person name="Sykes S."/>
            <person name="Alvarado L."/>
            <person name="Kodira C."/>
            <person name="Borodovsky M."/>
            <person name="Lander E."/>
            <person name="Galagan J."/>
            <person name="Nusbaum C."/>
            <person name="Birren B."/>
        </authorList>
    </citation>
    <scope>NUCLEOTIDE SEQUENCE</scope>
    <source>
        <strain evidence="9">CCUG 18818</strain>
    </source>
</reference>
<keyword evidence="10" id="KW-1185">Reference proteome</keyword>
<keyword evidence="3 6" id="KW-0812">Transmembrane</keyword>
<feature type="transmembrane region" description="Helical" evidence="6">
    <location>
        <begin position="311"/>
        <end position="332"/>
    </location>
</feature>
<dbReference type="GO" id="GO:0016020">
    <property type="term" value="C:membrane"/>
    <property type="evidence" value="ECO:0007669"/>
    <property type="project" value="UniProtKB-SubCell"/>
</dbReference>
<dbReference type="Proteomes" id="UP000005755">
    <property type="component" value="Unassembled WGS sequence"/>
</dbReference>
<feature type="domain" description="Citrate transporter-like" evidence="7">
    <location>
        <begin position="19"/>
        <end position="406"/>
    </location>
</feature>
<dbReference type="InterPro" id="IPR004680">
    <property type="entry name" value="Cit_transptr-like_dom"/>
</dbReference>
<evidence type="ECO:0000256" key="6">
    <source>
        <dbReference type="SAM" id="Phobius"/>
    </source>
</evidence>
<evidence type="ECO:0000313" key="11">
    <source>
        <dbReference type="Proteomes" id="UP000006036"/>
    </source>
</evidence>
<dbReference type="GO" id="GO:0055085">
    <property type="term" value="P:transmembrane transport"/>
    <property type="evidence" value="ECO:0007669"/>
    <property type="project" value="InterPro"/>
</dbReference>
<reference evidence="10" key="4">
    <citation type="journal article" date="2014" name="Genome Announc.">
        <title>Draft genome sequences of six enterohepatic helicobacter species isolated from humans and one from rhesus macaques.</title>
        <authorList>
            <person name="Shen Z."/>
            <person name="Sheh A."/>
            <person name="Young S.K."/>
            <person name="Abouelliel A."/>
            <person name="Ward D.V."/>
            <person name="Earl A.M."/>
            <person name="Fox J.G."/>
        </authorList>
    </citation>
    <scope>NUCLEOTIDE SEQUENCE [LARGE SCALE GENOMIC DNA]</scope>
    <source>
        <strain evidence="10">CCUG 18818</strain>
    </source>
</reference>
<feature type="transmembrane region" description="Helical" evidence="6">
    <location>
        <begin position="172"/>
        <end position="191"/>
    </location>
</feature>
<comment type="subcellular location">
    <subcellularLocation>
        <location evidence="1">Membrane</location>
        <topology evidence="1">Multi-pass membrane protein</topology>
    </subcellularLocation>
</comment>
<name>A0AAI8MPE1_9HELI</name>
<keyword evidence="4 6" id="KW-1133">Transmembrane helix</keyword>
<feature type="transmembrane region" description="Helical" evidence="6">
    <location>
        <begin position="28"/>
        <end position="49"/>
    </location>
</feature>
<feature type="transmembrane region" description="Helical" evidence="6">
    <location>
        <begin position="352"/>
        <end position="372"/>
    </location>
</feature>
<dbReference type="RefSeq" id="WP_002955943.1">
    <property type="nucleotide sequence ID" value="NC_020555.1"/>
</dbReference>
<evidence type="ECO:0000256" key="2">
    <source>
        <dbReference type="ARBA" id="ARBA00022448"/>
    </source>
</evidence>
<evidence type="ECO:0000256" key="1">
    <source>
        <dbReference type="ARBA" id="ARBA00004141"/>
    </source>
</evidence>
<feature type="transmembrane region" description="Helical" evidence="6">
    <location>
        <begin position="211"/>
        <end position="230"/>
    </location>
</feature>
<feature type="transmembrane region" description="Helical" evidence="6">
    <location>
        <begin position="412"/>
        <end position="431"/>
    </location>
</feature>
<feature type="transmembrane region" description="Helical" evidence="6">
    <location>
        <begin position="261"/>
        <end position="277"/>
    </location>
</feature>
<feature type="transmembrane region" description="Helical" evidence="6">
    <location>
        <begin position="5"/>
        <end position="22"/>
    </location>
</feature>
<evidence type="ECO:0000256" key="5">
    <source>
        <dbReference type="ARBA" id="ARBA00023136"/>
    </source>
</evidence>
<evidence type="ECO:0000259" key="7">
    <source>
        <dbReference type="Pfam" id="PF03600"/>
    </source>
</evidence>
<dbReference type="Proteomes" id="UP000006036">
    <property type="component" value="Chromosome 1"/>
</dbReference>
<feature type="transmembrane region" description="Helical" evidence="6">
    <location>
        <begin position="87"/>
        <end position="107"/>
    </location>
</feature>
<dbReference type="AlphaFoldDB" id="A0AAI8MPE1"/>
<reference evidence="8" key="3">
    <citation type="submission" date="2012-07" db="EMBL/GenBank/DDBJ databases">
        <authorList>
            <person name="Akiyama T."/>
            <person name="Takeshita N."/>
            <person name="Ohmagari N."/>
            <person name="Kirikae T."/>
        </authorList>
    </citation>
    <scope>NUCLEOTIDE SEQUENCE</scope>
    <source>
        <strain evidence="8">ATCC BAA-847</strain>
    </source>
</reference>
<dbReference type="EMBL" id="DS990391">
    <property type="protein sequence ID" value="EFR46094.1"/>
    <property type="molecule type" value="Genomic_DNA"/>
</dbReference>
<sequence length="462" mass="50134">MEFFLAFVGFGSLILIVYLLLTEKTNPAVAFIIVSGCSAIGLALLDINLQLGIGGLLKDKFEIAYFAKIENPVFDFKALSFFIKQGISSVSSTAVLFIFAILFFGLLNEAGVFNKIINHLLKFSKNNVYGICFLTVLISVIAHLDGSGASSFLIVIPAMLPIYEKLGMRKTTLMTIMAISLGVMNLLPWGGPTLRAATIIGAEANDIWYNLIPIQAIGLLCAFGVAFILARREIALGAGKIEISISHHELEKGEYTRDKSFFLNLIVLLGILVLLIVNVLPSYFLFMLGFCLILFINYPKLEIAQKLIDKYSKSAIMMATTLFAAGILIGVFDKSGIMKVMASVILEILPHWALVLIPLIVGLSAVPMALIFCTDSYFFGIMPIVVGITQSLGIDPMSIAIIMVVARNCATFISPVVPATLLGCGLSGVSIKEHISKSFFWVWGVSLICLSCGASLGIIHFF</sequence>
<protein>
    <submittedName>
        <fullName evidence="8 9">Citrate transporter</fullName>
    </submittedName>
</protein>
<organism evidence="8 11">
    <name type="scientific">Helicobacter cinaedi CCUG 18818 = ATCC BAA-847</name>
    <dbReference type="NCBI Taxonomy" id="537971"/>
    <lineage>
        <taxon>Bacteria</taxon>
        <taxon>Pseudomonadati</taxon>
        <taxon>Campylobacterota</taxon>
        <taxon>Epsilonproteobacteria</taxon>
        <taxon>Campylobacterales</taxon>
        <taxon>Helicobacteraceae</taxon>
        <taxon>Helicobacter</taxon>
    </lineage>
</organism>
<gene>
    <name evidence="8" type="ORF">HCBAA847_2240</name>
    <name evidence="9" type="ORF">HCCG_00640</name>
</gene>
<dbReference type="Pfam" id="PF03600">
    <property type="entry name" value="CitMHS"/>
    <property type="match status" value="1"/>
</dbReference>
<evidence type="ECO:0000313" key="10">
    <source>
        <dbReference type="Proteomes" id="UP000005755"/>
    </source>
</evidence>
<dbReference type="KEGG" id="hcb:HCBAA847_2240"/>
<evidence type="ECO:0000313" key="9">
    <source>
        <dbReference type="EMBL" id="EFR46094.1"/>
    </source>
</evidence>
<evidence type="ECO:0000313" key="8">
    <source>
        <dbReference type="EMBL" id="BAM33455.1"/>
    </source>
</evidence>
<proteinExistence type="predicted"/>
<keyword evidence="2" id="KW-0813">Transport</keyword>
<accession>A0AAI8MPE1</accession>
<dbReference type="EMBL" id="AP012492">
    <property type="protein sequence ID" value="BAM33455.1"/>
    <property type="molecule type" value="Genomic_DNA"/>
</dbReference>
<keyword evidence="5 6" id="KW-0472">Membrane</keyword>